<evidence type="ECO:0000256" key="2">
    <source>
        <dbReference type="ARBA" id="ARBA00008138"/>
    </source>
</evidence>
<dbReference type="EMBL" id="BMMS01000020">
    <property type="protein sequence ID" value="GGO93370.1"/>
    <property type="molecule type" value="Genomic_DNA"/>
</dbReference>
<evidence type="ECO:0000313" key="8">
    <source>
        <dbReference type="Proteomes" id="UP000641932"/>
    </source>
</evidence>
<protein>
    <recommendedName>
        <fullName evidence="6">S-adenosyl-L-methionine-dependent methyltransferase</fullName>
        <ecNumber evidence="6">2.1.1.-</ecNumber>
    </recommendedName>
</protein>
<dbReference type="AlphaFoldDB" id="A0A918DYU8"/>
<dbReference type="PANTHER" id="PTHR43619">
    <property type="entry name" value="S-ADENOSYL-L-METHIONINE-DEPENDENT METHYLTRANSFERASE YKTD-RELATED"/>
    <property type="match status" value="1"/>
</dbReference>
<sequence length="290" mass="32144">MEAFDAVAKTSLLTSALRAQENLREDRLYEDPYAAHLATALGWDLFGQVADATRPSSTQPGSQVTSTFDYNAIRTRFFDEYLVKATVDQGGGPAQVVLAAAGMDTRAYRLAWPGPVNLYELDRPAVLAAKESALEVVSVSPGVTRRTLGVDLLDDDWSARLRERGYRPDEPSVWLLEGLLYYITEQQARRVLDQVRKASAPGSLVAADIVSATAFTSPAMQPLLDAFDRWGCPWLFGHDEPEAFFAEHGIKAQAVQPGEEHADYGRWRDAVHPRDVPDVERVFLVHGRRT</sequence>
<gene>
    <name evidence="7" type="ORF">GCM10012280_45750</name>
</gene>
<keyword evidence="4" id="KW-0808">Transferase</keyword>
<dbReference type="Gene3D" id="3.40.50.150">
    <property type="entry name" value="Vaccinia Virus protein VP39"/>
    <property type="match status" value="1"/>
</dbReference>
<evidence type="ECO:0000256" key="6">
    <source>
        <dbReference type="RuleBase" id="RU362030"/>
    </source>
</evidence>
<dbReference type="NCBIfam" id="TIGR00027">
    <property type="entry name" value="mthyl_TIGR00027"/>
    <property type="match status" value="1"/>
</dbReference>
<comment type="function">
    <text evidence="1 6">Exhibits S-adenosyl-L-methionine-dependent methyltransferase activity.</text>
</comment>
<evidence type="ECO:0000256" key="1">
    <source>
        <dbReference type="ARBA" id="ARBA00003907"/>
    </source>
</evidence>
<evidence type="ECO:0000256" key="4">
    <source>
        <dbReference type="ARBA" id="ARBA00022679"/>
    </source>
</evidence>
<dbReference type="InterPro" id="IPR011610">
    <property type="entry name" value="SAM_mthyl_Trfase_ML2640-like"/>
</dbReference>
<organism evidence="7 8">
    <name type="scientific">Wenjunlia tyrosinilytica</name>
    <dbReference type="NCBI Taxonomy" id="1544741"/>
    <lineage>
        <taxon>Bacteria</taxon>
        <taxon>Bacillati</taxon>
        <taxon>Actinomycetota</taxon>
        <taxon>Actinomycetes</taxon>
        <taxon>Kitasatosporales</taxon>
        <taxon>Streptomycetaceae</taxon>
        <taxon>Wenjunlia</taxon>
    </lineage>
</organism>
<name>A0A918DYU8_9ACTN</name>
<dbReference type="GO" id="GO:0008168">
    <property type="term" value="F:methyltransferase activity"/>
    <property type="evidence" value="ECO:0007669"/>
    <property type="project" value="UniProtKB-UniRule"/>
</dbReference>
<dbReference type="InterPro" id="IPR007213">
    <property type="entry name" value="Ppm1/Ppm2/Tcmp"/>
</dbReference>
<dbReference type="RefSeq" id="WP_189133643.1">
    <property type="nucleotide sequence ID" value="NZ_BMMS01000020.1"/>
</dbReference>
<reference evidence="7" key="1">
    <citation type="journal article" date="2014" name="Int. J. Syst. Evol. Microbiol.">
        <title>Complete genome sequence of Corynebacterium casei LMG S-19264T (=DSM 44701T), isolated from a smear-ripened cheese.</title>
        <authorList>
            <consortium name="US DOE Joint Genome Institute (JGI-PGF)"/>
            <person name="Walter F."/>
            <person name="Albersmeier A."/>
            <person name="Kalinowski J."/>
            <person name="Ruckert C."/>
        </authorList>
    </citation>
    <scope>NUCLEOTIDE SEQUENCE</scope>
    <source>
        <strain evidence="7">CGMCC 4.7201</strain>
    </source>
</reference>
<dbReference type="Proteomes" id="UP000641932">
    <property type="component" value="Unassembled WGS sequence"/>
</dbReference>
<dbReference type="PANTHER" id="PTHR43619:SF2">
    <property type="entry name" value="S-ADENOSYL-L-METHIONINE-DEPENDENT METHYLTRANSFERASES SUPERFAMILY PROTEIN"/>
    <property type="match status" value="1"/>
</dbReference>
<accession>A0A918DYU8</accession>
<comment type="caution">
    <text evidence="7">The sequence shown here is derived from an EMBL/GenBank/DDBJ whole genome shotgun (WGS) entry which is preliminary data.</text>
</comment>
<keyword evidence="8" id="KW-1185">Reference proteome</keyword>
<proteinExistence type="inferred from homology"/>
<keyword evidence="5 6" id="KW-0949">S-adenosyl-L-methionine</keyword>
<reference evidence="7" key="2">
    <citation type="submission" date="2020-09" db="EMBL/GenBank/DDBJ databases">
        <authorList>
            <person name="Sun Q."/>
            <person name="Zhou Y."/>
        </authorList>
    </citation>
    <scope>NUCLEOTIDE SEQUENCE</scope>
    <source>
        <strain evidence="7">CGMCC 4.7201</strain>
    </source>
</reference>
<dbReference type="GO" id="GO:0032259">
    <property type="term" value="P:methylation"/>
    <property type="evidence" value="ECO:0007669"/>
    <property type="project" value="UniProtKB-KW"/>
</dbReference>
<comment type="similarity">
    <text evidence="2 6">Belongs to the UPF0677 family.</text>
</comment>
<keyword evidence="3 6" id="KW-0489">Methyltransferase</keyword>
<dbReference type="InterPro" id="IPR029063">
    <property type="entry name" value="SAM-dependent_MTases_sf"/>
</dbReference>
<dbReference type="Pfam" id="PF04072">
    <property type="entry name" value="LCM"/>
    <property type="match status" value="1"/>
</dbReference>
<evidence type="ECO:0000256" key="5">
    <source>
        <dbReference type="ARBA" id="ARBA00022691"/>
    </source>
</evidence>
<evidence type="ECO:0000256" key="3">
    <source>
        <dbReference type="ARBA" id="ARBA00022603"/>
    </source>
</evidence>
<dbReference type="SUPFAM" id="SSF53335">
    <property type="entry name" value="S-adenosyl-L-methionine-dependent methyltransferases"/>
    <property type="match status" value="1"/>
</dbReference>
<evidence type="ECO:0000313" key="7">
    <source>
        <dbReference type="EMBL" id="GGO93370.1"/>
    </source>
</evidence>
<dbReference type="EC" id="2.1.1.-" evidence="6"/>